<name>A0A5C0SAI1_CRATE</name>
<dbReference type="Pfam" id="PF01248">
    <property type="entry name" value="Ribosomal_L7Ae"/>
    <property type="match status" value="1"/>
</dbReference>
<feature type="domain" description="Ribosomal protein eL8/eL30/eS12/Gadd45" evidence="1">
    <location>
        <begin position="2"/>
        <end position="79"/>
    </location>
</feature>
<evidence type="ECO:0000313" key="3">
    <source>
        <dbReference type="Proteomes" id="UP000324646"/>
    </source>
</evidence>
<dbReference type="InterPro" id="IPR029064">
    <property type="entry name" value="Ribosomal_eL30-like_sf"/>
</dbReference>
<dbReference type="EMBL" id="CP042243">
    <property type="protein sequence ID" value="QEK11161.1"/>
    <property type="molecule type" value="Genomic_DNA"/>
</dbReference>
<keyword evidence="2" id="KW-0687">Ribonucleoprotein</keyword>
<dbReference type="AlphaFoldDB" id="A0A5C0SAI1"/>
<protein>
    <submittedName>
        <fullName evidence="2">50S ribosomal protein L7ae-like protein</fullName>
    </submittedName>
</protein>
<evidence type="ECO:0000259" key="1">
    <source>
        <dbReference type="Pfam" id="PF01248"/>
    </source>
</evidence>
<dbReference type="InterPro" id="IPR004038">
    <property type="entry name" value="Ribosomal_eL8/eL30/eS12/Gad45"/>
</dbReference>
<accession>A0A5C0SAI1</accession>
<proteinExistence type="predicted"/>
<dbReference type="OrthoDB" id="2353623at2"/>
<dbReference type="SUPFAM" id="SSF55315">
    <property type="entry name" value="L30e-like"/>
    <property type="match status" value="1"/>
</dbReference>
<sequence>MLEQLKNQKKLVVGTKQALRAVKEDRVQTLFIAKDAEKYVTRNVEEEAKARNVQIVYAESMKKLGKACGINIGAATAAILK</sequence>
<dbReference type="KEGG" id="crs:FQB35_01605"/>
<dbReference type="Proteomes" id="UP000324646">
    <property type="component" value="Chromosome"/>
</dbReference>
<dbReference type="RefSeq" id="WP_148808236.1">
    <property type="nucleotide sequence ID" value="NZ_CP042243.1"/>
</dbReference>
<keyword evidence="2" id="KW-0689">Ribosomal protein</keyword>
<reference evidence="2 3" key="1">
    <citation type="submission" date="2019-07" db="EMBL/GenBank/DDBJ databases">
        <title>Complete genome of Crassaminicella thermophila SY095.</title>
        <authorList>
            <person name="Li X."/>
        </authorList>
    </citation>
    <scope>NUCLEOTIDE SEQUENCE [LARGE SCALE GENOMIC DNA]</scope>
    <source>
        <strain evidence="2 3">SY095</strain>
    </source>
</reference>
<dbReference type="Gene3D" id="3.30.1330.30">
    <property type="match status" value="1"/>
</dbReference>
<keyword evidence="3" id="KW-1185">Reference proteome</keyword>
<evidence type="ECO:0000313" key="2">
    <source>
        <dbReference type="EMBL" id="QEK11161.1"/>
    </source>
</evidence>
<organism evidence="2 3">
    <name type="scientific">Crassaminicella thermophila</name>
    <dbReference type="NCBI Taxonomy" id="2599308"/>
    <lineage>
        <taxon>Bacteria</taxon>
        <taxon>Bacillati</taxon>
        <taxon>Bacillota</taxon>
        <taxon>Clostridia</taxon>
        <taxon>Eubacteriales</taxon>
        <taxon>Clostridiaceae</taxon>
        <taxon>Crassaminicella</taxon>
    </lineage>
</organism>
<dbReference type="GO" id="GO:0005840">
    <property type="term" value="C:ribosome"/>
    <property type="evidence" value="ECO:0007669"/>
    <property type="project" value="UniProtKB-KW"/>
</dbReference>
<gene>
    <name evidence="2" type="ORF">FQB35_01605</name>
</gene>